<dbReference type="STRING" id="84029.CROST_46400"/>
<name>A0A1S8KX08_9CLOT</name>
<dbReference type="EMBL" id="CP096983">
    <property type="protein sequence ID" value="URZ12038.1"/>
    <property type="molecule type" value="Genomic_DNA"/>
</dbReference>
<sequence length="505" mass="56635">MYFLVWYINKHVNIVAAILKLVLLYFTKNIGQKNGDYMADKISFVVSKMDIFLKELRVGIEKLYYVKKESYKQGDFLHKSIYSQSCDAIENNIRIVTKSAVDILNAMEKMSINLNSAKTELIKADSDSPFNKNYGARLYRGESADNITKDMMNSFEAQPLATILFYHLYYGSNAKSQFYKAQKEKDRELNRFEKEVKAFDIDGLSTDIFGYDTDILFNGDAAAGGKVVDEVSKVGISAAAGLFKAGFKVTSKGIETGGKAVEYIGDELTEFKNALSKFNLCGPELSLVGIGALREIEEVAQNVKNEGSILKTAFESLKNKLCKLAEIAHDGEGNPNVVIKFNKMGNKLTDYTNEAGNKIRYVEQRPSTIIDSIKAKYIKPKNVGEGIEAKVAKFINEKTSLKVTAFGQKVENMTKAKAAGDIDVATDKCIIEVKKSTKAIHMDQIYKYADRDNPNYLNYNGKKVILYIDEKIDIHNKYTVEKINEIKEKGITVVNNLDELKGELK</sequence>
<evidence type="ECO:0000313" key="1">
    <source>
        <dbReference type="EMBL" id="URZ12038.1"/>
    </source>
</evidence>
<reference evidence="1 2" key="1">
    <citation type="submission" date="2022-04" db="EMBL/GenBank/DDBJ databases">
        <title>Genome sequence of C. roseum typestrain.</title>
        <authorList>
            <person name="Poehlein A."/>
            <person name="Schoch T."/>
            <person name="Duerre P."/>
            <person name="Daniel R."/>
        </authorList>
    </citation>
    <scope>NUCLEOTIDE SEQUENCE [LARGE SCALE GENOMIC DNA]</scope>
    <source>
        <strain evidence="1 2">DSM 7320</strain>
    </source>
</reference>
<organism evidence="1 2">
    <name type="scientific">Clostridium felsineum</name>
    <dbReference type="NCBI Taxonomy" id="36839"/>
    <lineage>
        <taxon>Bacteria</taxon>
        <taxon>Bacillati</taxon>
        <taxon>Bacillota</taxon>
        <taxon>Clostridia</taxon>
        <taxon>Eubacteriales</taxon>
        <taxon>Clostridiaceae</taxon>
        <taxon>Clostridium</taxon>
    </lineage>
</organism>
<dbReference type="KEGG" id="crw:CROST_027550"/>
<accession>A0A1S8KX08</accession>
<proteinExistence type="predicted"/>
<dbReference type="Proteomes" id="UP000190951">
    <property type="component" value="Chromosome"/>
</dbReference>
<dbReference type="RefSeq" id="WP_250931418.1">
    <property type="nucleotide sequence ID" value="NZ_CP096986.1"/>
</dbReference>
<evidence type="ECO:0000313" key="2">
    <source>
        <dbReference type="Proteomes" id="UP000190951"/>
    </source>
</evidence>
<keyword evidence="2" id="KW-1185">Reference proteome</keyword>
<gene>
    <name evidence="1" type="ORF">CROST_027550</name>
</gene>
<dbReference type="AlphaFoldDB" id="A0A1S8KX08"/>
<protein>
    <submittedName>
        <fullName evidence="1">Uncharacterized protein</fullName>
    </submittedName>
</protein>